<keyword evidence="6" id="KW-0418">Kinase</keyword>
<dbReference type="Pfam" id="PF13424">
    <property type="entry name" value="TPR_12"/>
    <property type="match status" value="1"/>
</dbReference>
<dbReference type="Proteomes" id="UP001610063">
    <property type="component" value="Unassembled WGS sequence"/>
</dbReference>
<comment type="caution">
    <text evidence="11">The sequence shown here is derived from an EMBL/GenBank/DDBJ whole genome shotgun (WGS) entry which is preliminary data.</text>
</comment>
<dbReference type="PROSITE" id="PS50109">
    <property type="entry name" value="HIS_KIN"/>
    <property type="match status" value="1"/>
</dbReference>
<dbReference type="EC" id="2.7.13.3" evidence="2"/>
<feature type="transmembrane region" description="Helical" evidence="9">
    <location>
        <begin position="319"/>
        <end position="341"/>
    </location>
</feature>
<evidence type="ECO:0000256" key="3">
    <source>
        <dbReference type="ARBA" id="ARBA00022553"/>
    </source>
</evidence>
<dbReference type="SMART" id="SM00028">
    <property type="entry name" value="TPR"/>
    <property type="match status" value="5"/>
</dbReference>
<evidence type="ECO:0000256" key="4">
    <source>
        <dbReference type="ARBA" id="ARBA00022679"/>
    </source>
</evidence>
<dbReference type="PANTHER" id="PTHR41523:SF8">
    <property type="entry name" value="ETHYLENE RESPONSE SENSOR PROTEIN"/>
    <property type="match status" value="1"/>
</dbReference>
<evidence type="ECO:0000256" key="8">
    <source>
        <dbReference type="PROSITE-ProRule" id="PRU00339"/>
    </source>
</evidence>
<name>A0ABW7ND47_9BACT</name>
<feature type="repeat" description="TPR" evidence="8">
    <location>
        <begin position="121"/>
        <end position="154"/>
    </location>
</feature>
<dbReference type="InterPro" id="IPR019734">
    <property type="entry name" value="TPR_rpt"/>
</dbReference>
<evidence type="ECO:0000259" key="10">
    <source>
        <dbReference type="PROSITE" id="PS50109"/>
    </source>
</evidence>
<dbReference type="InterPro" id="IPR005467">
    <property type="entry name" value="His_kinase_dom"/>
</dbReference>
<keyword evidence="7" id="KW-0067">ATP-binding</keyword>
<keyword evidence="9" id="KW-1133">Transmembrane helix</keyword>
<proteinExistence type="predicted"/>
<keyword evidence="9" id="KW-0472">Membrane</keyword>
<dbReference type="Gene3D" id="1.25.40.10">
    <property type="entry name" value="Tetratricopeptide repeat domain"/>
    <property type="match status" value="2"/>
</dbReference>
<dbReference type="InterPro" id="IPR003594">
    <property type="entry name" value="HATPase_dom"/>
</dbReference>
<dbReference type="Pfam" id="PF13374">
    <property type="entry name" value="TPR_10"/>
    <property type="match status" value="1"/>
</dbReference>
<evidence type="ECO:0000256" key="6">
    <source>
        <dbReference type="ARBA" id="ARBA00022777"/>
    </source>
</evidence>
<evidence type="ECO:0000256" key="7">
    <source>
        <dbReference type="ARBA" id="ARBA00022840"/>
    </source>
</evidence>
<sequence length="551" mass="62996">MQHNTSLQHYRLAYGYQSSGSLDSALFYYKKALHTAIDPKTIAQLHTNASIIYKQLGRYEMALEQAFAALANYSSSSIDQASCLDNIGTIYFHIRDLNKSLEFHYKALKIRQDHGYEKGIAKSFNNIGNVYIEGQMYDSAIHNLQRALKIKKTIGEEKEIATVMHNIGWAYLEKEDLHSAEQYLIHAYTSKLRLKDSLALVYTSNLLSKLYLEKNNPDLAWSYITQTRRLARKLGLLNLQVQSLENEALYYAAIKDFRNQALTLGQFIILNEILLNQEKARALAEMQTKYETDKKDQEITYLHNVESIQKEEIVHQKKMASIAIVAATFFLIMVICISYLLHTIRKSKNHIEQLNQEMQHRISNNLQLLSGVLKMQSSDLSATSEASDLIKITESRVNSMAIVHQKLFANKNKRTINLQEYLEELCLFLRHSFSPGEQLNIKTHVESIKVDVDQVLYIGLIVNELITNAIKYAFTETNKLPQIDITVRGQMTNLIFLEVRDNGTGYDPNQSSPSFGTKLIKTLTRQLKAESTNFNQNGAVFQLSIPLAYET</sequence>
<keyword evidence="8" id="KW-0802">TPR repeat</keyword>
<dbReference type="PANTHER" id="PTHR41523">
    <property type="entry name" value="TWO-COMPONENT SYSTEM SENSOR PROTEIN"/>
    <property type="match status" value="1"/>
</dbReference>
<evidence type="ECO:0000256" key="9">
    <source>
        <dbReference type="SAM" id="Phobius"/>
    </source>
</evidence>
<dbReference type="Pfam" id="PF02518">
    <property type="entry name" value="HATPase_c"/>
    <property type="match status" value="1"/>
</dbReference>
<evidence type="ECO:0000313" key="12">
    <source>
        <dbReference type="Proteomes" id="UP001610063"/>
    </source>
</evidence>
<dbReference type="RefSeq" id="WP_395418748.1">
    <property type="nucleotide sequence ID" value="NZ_JBIPKE010000019.1"/>
</dbReference>
<dbReference type="Pfam" id="PF07568">
    <property type="entry name" value="HisKA_2"/>
    <property type="match status" value="1"/>
</dbReference>
<keyword evidence="12" id="KW-1185">Reference proteome</keyword>
<protein>
    <recommendedName>
        <fullName evidence="2">histidine kinase</fullName>
        <ecNumber evidence="2">2.7.13.3</ecNumber>
    </recommendedName>
</protein>
<keyword evidence="3" id="KW-0597">Phosphoprotein</keyword>
<dbReference type="InterPro" id="IPR011990">
    <property type="entry name" value="TPR-like_helical_dom_sf"/>
</dbReference>
<evidence type="ECO:0000256" key="1">
    <source>
        <dbReference type="ARBA" id="ARBA00000085"/>
    </source>
</evidence>
<dbReference type="SUPFAM" id="SSF55874">
    <property type="entry name" value="ATPase domain of HSP90 chaperone/DNA topoisomerase II/histidine kinase"/>
    <property type="match status" value="1"/>
</dbReference>
<keyword evidence="5" id="KW-0547">Nucleotide-binding</keyword>
<dbReference type="PROSITE" id="PS50005">
    <property type="entry name" value="TPR"/>
    <property type="match status" value="2"/>
</dbReference>
<dbReference type="Gene3D" id="3.30.450.20">
    <property type="entry name" value="PAS domain"/>
    <property type="match status" value="1"/>
</dbReference>
<evidence type="ECO:0000256" key="5">
    <source>
        <dbReference type="ARBA" id="ARBA00022741"/>
    </source>
</evidence>
<dbReference type="EMBL" id="JBIPKE010000019">
    <property type="protein sequence ID" value="MFH6985267.1"/>
    <property type="molecule type" value="Genomic_DNA"/>
</dbReference>
<organism evidence="11 12">
    <name type="scientific">Marinoscillum luteum</name>
    <dbReference type="NCBI Taxonomy" id="861051"/>
    <lineage>
        <taxon>Bacteria</taxon>
        <taxon>Pseudomonadati</taxon>
        <taxon>Bacteroidota</taxon>
        <taxon>Cytophagia</taxon>
        <taxon>Cytophagales</taxon>
        <taxon>Reichenbachiellaceae</taxon>
        <taxon>Marinoscillum</taxon>
    </lineage>
</organism>
<gene>
    <name evidence="11" type="ORF">ACHKAR_17575</name>
</gene>
<dbReference type="InterPro" id="IPR011495">
    <property type="entry name" value="Sig_transdc_His_kin_sub2_dim/P"/>
</dbReference>
<comment type="catalytic activity">
    <reaction evidence="1">
        <text>ATP + protein L-histidine = ADP + protein N-phospho-L-histidine.</text>
        <dbReference type="EC" id="2.7.13.3"/>
    </reaction>
</comment>
<dbReference type="SUPFAM" id="SSF48452">
    <property type="entry name" value="TPR-like"/>
    <property type="match status" value="1"/>
</dbReference>
<accession>A0ABW7ND47</accession>
<dbReference type="SMART" id="SM00387">
    <property type="entry name" value="HATPase_c"/>
    <property type="match status" value="1"/>
</dbReference>
<reference evidence="11 12" key="1">
    <citation type="journal article" date="2013" name="Int. J. Syst. Evol. Microbiol.">
        <title>Marinoscillum luteum sp. nov., isolated from marine sediment.</title>
        <authorList>
            <person name="Cha I.T."/>
            <person name="Park S.J."/>
            <person name="Kim S.J."/>
            <person name="Kim J.G."/>
            <person name="Jung M.Y."/>
            <person name="Shin K.S."/>
            <person name="Kwon K.K."/>
            <person name="Yang S.H."/>
            <person name="Seo Y.S."/>
            <person name="Rhee S.K."/>
        </authorList>
    </citation>
    <scope>NUCLEOTIDE SEQUENCE [LARGE SCALE GENOMIC DNA]</scope>
    <source>
        <strain evidence="11 12">KCTC 23939</strain>
    </source>
</reference>
<evidence type="ECO:0000313" key="11">
    <source>
        <dbReference type="EMBL" id="MFH6985267.1"/>
    </source>
</evidence>
<keyword evidence="4" id="KW-0808">Transferase</keyword>
<feature type="domain" description="Histidine kinase" evidence="10">
    <location>
        <begin position="357"/>
        <end position="549"/>
    </location>
</feature>
<keyword evidence="9" id="KW-0812">Transmembrane</keyword>
<dbReference type="Gene3D" id="3.30.565.10">
    <property type="entry name" value="Histidine kinase-like ATPase, C-terminal domain"/>
    <property type="match status" value="1"/>
</dbReference>
<evidence type="ECO:0000256" key="2">
    <source>
        <dbReference type="ARBA" id="ARBA00012438"/>
    </source>
</evidence>
<feature type="repeat" description="TPR" evidence="8">
    <location>
        <begin position="81"/>
        <end position="114"/>
    </location>
</feature>
<dbReference type="InterPro" id="IPR036890">
    <property type="entry name" value="HATPase_C_sf"/>
</dbReference>